<dbReference type="InterPro" id="IPR000542">
    <property type="entry name" value="Carn_acyl_trans"/>
</dbReference>
<comment type="caution">
    <text evidence="7">The sequence shown here is derived from an EMBL/GenBank/DDBJ whole genome shotgun (WGS) entry which is preliminary data.</text>
</comment>
<evidence type="ECO:0000313" key="8">
    <source>
        <dbReference type="Proteomes" id="UP000612746"/>
    </source>
</evidence>
<comment type="similarity">
    <text evidence="1 5">Belongs to the carnitine/choline acetyltransferase family.</text>
</comment>
<evidence type="ECO:0000256" key="1">
    <source>
        <dbReference type="ARBA" id="ARBA00005232"/>
    </source>
</evidence>
<dbReference type="SUPFAM" id="SSF52777">
    <property type="entry name" value="CoA-dependent acyltransferases"/>
    <property type="match status" value="2"/>
</dbReference>
<evidence type="ECO:0000256" key="5">
    <source>
        <dbReference type="RuleBase" id="RU003801"/>
    </source>
</evidence>
<keyword evidence="2 5" id="KW-0808">Transferase</keyword>
<dbReference type="InterPro" id="IPR023213">
    <property type="entry name" value="CAT-like_dom_sf"/>
</dbReference>
<dbReference type="Gene3D" id="3.30.559.10">
    <property type="entry name" value="Chloramphenicol acetyltransferase-like domain"/>
    <property type="match status" value="1"/>
</dbReference>
<dbReference type="AlphaFoldDB" id="A0A8H7UIC2"/>
<sequence>MASAPTFSLQSTLPRLPVPSLEASCARYLHSLRPLLTETEFQESERRVQSFLASPLSRQLQERLIDLDRSTPSNWLDDGFWLQKAYHEWREPVLVNSNWFMMGMDDPHHPKVLLANNAKRPSGHYTYFQVRRAAHLIYEGVDFKELIDSQKLPIDMLRGGKAQCMHQYTRIFGVTRIPQPKCDTFSNVNESATHIIILVRNQMYPLHVYKQRNGQRVRASKEEIESDLLAIVNDVQTQPLQAPIPILTGAHRDHWAKTRNHLLCVSAVNRNSLTVVEDGLFALSLDDHGVGNDSADWVRNLFTGQGTGSNRWFDKSLNFVVESNGKCALLGEHSPCDALTASYVFDHMLKKPCPPNASTENIQPMKSAVPVERLLFELDETAHQHLQEARDDVAKTIALSDSRVLIWDQYGTTWVKKHAKVSPDAFFQMSLQLAYYKIHKKVNATYETASTRQFLHGRTETIRTCSVDTKKLMEAWQNDQVDSKTKYQLLQTACKSHTAYTVAASNGQGCDRHLLALRLLNAAEPNTELHPIFTDPAYAESQNWRLSTSGLHAGIRLMGTGFGAIVPDGYGVNYMAAPTLVKYGIECKHVKETVSSLEFSNALSEALTELRQVCEDVNGKEQPSAKI</sequence>
<dbReference type="PANTHER" id="PTHR22589:SF107">
    <property type="entry name" value="CHOLINE_CARNITINE ACYLTRANSFERASE DOMAIN-CONTAINING PROTEIN"/>
    <property type="match status" value="1"/>
</dbReference>
<organism evidence="7 8">
    <name type="scientific">Umbelopsis vinacea</name>
    <dbReference type="NCBI Taxonomy" id="44442"/>
    <lineage>
        <taxon>Eukaryota</taxon>
        <taxon>Fungi</taxon>
        <taxon>Fungi incertae sedis</taxon>
        <taxon>Mucoromycota</taxon>
        <taxon>Mucoromycotina</taxon>
        <taxon>Umbelopsidomycetes</taxon>
        <taxon>Umbelopsidales</taxon>
        <taxon>Umbelopsidaceae</taxon>
        <taxon>Umbelopsis</taxon>
    </lineage>
</organism>
<feature type="active site" description="Proton acceptor" evidence="4">
    <location>
        <position position="333"/>
    </location>
</feature>
<dbReference type="InterPro" id="IPR042231">
    <property type="entry name" value="Cho/carn_acyl_trans_2"/>
</dbReference>
<evidence type="ECO:0000256" key="2">
    <source>
        <dbReference type="ARBA" id="ARBA00022679"/>
    </source>
</evidence>
<gene>
    <name evidence="7" type="ORF">INT44_005777</name>
</gene>
<reference evidence="7" key="1">
    <citation type="submission" date="2020-12" db="EMBL/GenBank/DDBJ databases">
        <title>Metabolic potential, ecology and presence of endohyphal bacteria is reflected in genomic diversity of Mucoromycotina.</title>
        <authorList>
            <person name="Muszewska A."/>
            <person name="Okrasinska A."/>
            <person name="Steczkiewicz K."/>
            <person name="Drgas O."/>
            <person name="Orlowska M."/>
            <person name="Perlinska-Lenart U."/>
            <person name="Aleksandrzak-Piekarczyk T."/>
            <person name="Szatraj K."/>
            <person name="Zielenkiewicz U."/>
            <person name="Pilsyk S."/>
            <person name="Malc E."/>
            <person name="Mieczkowski P."/>
            <person name="Kruszewska J.S."/>
            <person name="Biernat P."/>
            <person name="Pawlowska J."/>
        </authorList>
    </citation>
    <scope>NUCLEOTIDE SEQUENCE</scope>
    <source>
        <strain evidence="7">WA0000051536</strain>
    </source>
</reference>
<proteinExistence type="inferred from homology"/>
<evidence type="ECO:0000256" key="3">
    <source>
        <dbReference type="ARBA" id="ARBA00023315"/>
    </source>
</evidence>
<accession>A0A8H7UIC2</accession>
<dbReference type="Proteomes" id="UP000612746">
    <property type="component" value="Unassembled WGS sequence"/>
</dbReference>
<keyword evidence="3 5" id="KW-0012">Acyltransferase</keyword>
<dbReference type="GO" id="GO:0016746">
    <property type="term" value="F:acyltransferase activity"/>
    <property type="evidence" value="ECO:0007669"/>
    <property type="project" value="UniProtKB-KW"/>
</dbReference>
<evidence type="ECO:0000259" key="6">
    <source>
        <dbReference type="Pfam" id="PF00755"/>
    </source>
</evidence>
<evidence type="ECO:0000313" key="7">
    <source>
        <dbReference type="EMBL" id="KAG2182797.1"/>
    </source>
</evidence>
<keyword evidence="8" id="KW-1185">Reference proteome</keyword>
<feature type="domain" description="Choline/carnitine acyltransferase" evidence="6">
    <location>
        <begin position="16"/>
        <end position="604"/>
    </location>
</feature>
<dbReference type="PROSITE" id="PS00440">
    <property type="entry name" value="ACYLTRANSF_C_2"/>
    <property type="match status" value="1"/>
</dbReference>
<dbReference type="OrthoDB" id="240216at2759"/>
<evidence type="ECO:0000256" key="4">
    <source>
        <dbReference type="PIRSR" id="PIRSR600542-1"/>
    </source>
</evidence>
<dbReference type="InterPro" id="IPR039551">
    <property type="entry name" value="Cho/carn_acyl_trans"/>
</dbReference>
<name>A0A8H7UIC2_9FUNG</name>
<protein>
    <recommendedName>
        <fullName evidence="6">Choline/carnitine acyltransferase domain-containing protein</fullName>
    </recommendedName>
</protein>
<dbReference type="PANTHER" id="PTHR22589">
    <property type="entry name" value="CARNITINE O-ACYLTRANSFERASE"/>
    <property type="match status" value="1"/>
</dbReference>
<dbReference type="Pfam" id="PF00755">
    <property type="entry name" value="Carn_acyltransf"/>
    <property type="match status" value="1"/>
</dbReference>
<dbReference type="EMBL" id="JAEPRA010000007">
    <property type="protein sequence ID" value="KAG2182797.1"/>
    <property type="molecule type" value="Genomic_DNA"/>
</dbReference>
<dbReference type="Gene3D" id="3.30.559.70">
    <property type="entry name" value="Choline/Carnitine o-acyltransferase, domain 2"/>
    <property type="match status" value="1"/>
</dbReference>